<evidence type="ECO:0000259" key="2">
    <source>
        <dbReference type="SMART" id="SM00829"/>
    </source>
</evidence>
<dbReference type="Gene3D" id="3.90.180.10">
    <property type="entry name" value="Medium-chain alcohol dehydrogenases, catalytic domain"/>
    <property type="match status" value="1"/>
</dbReference>
<dbReference type="SUPFAM" id="SSF50129">
    <property type="entry name" value="GroES-like"/>
    <property type="match status" value="1"/>
</dbReference>
<dbReference type="CDD" id="cd05289">
    <property type="entry name" value="MDR_like_2"/>
    <property type="match status" value="1"/>
</dbReference>
<feature type="domain" description="Enoyl reductase (ER)" evidence="2">
    <location>
        <begin position="10"/>
        <end position="315"/>
    </location>
</feature>
<dbReference type="Gene3D" id="3.40.50.720">
    <property type="entry name" value="NAD(P)-binding Rossmann-like Domain"/>
    <property type="match status" value="1"/>
</dbReference>
<evidence type="ECO:0000313" key="4">
    <source>
        <dbReference type="Proteomes" id="UP001430149"/>
    </source>
</evidence>
<accession>A0ABS2JYS0</accession>
<dbReference type="Pfam" id="PF08240">
    <property type="entry name" value="ADH_N"/>
    <property type="match status" value="1"/>
</dbReference>
<dbReference type="Pfam" id="PF13602">
    <property type="entry name" value="ADH_zinc_N_2"/>
    <property type="match status" value="1"/>
</dbReference>
<comment type="caution">
    <text evidence="3">The sequence shown here is derived from an EMBL/GenBank/DDBJ whole genome shotgun (WGS) entry which is preliminary data.</text>
</comment>
<dbReference type="InterPro" id="IPR020843">
    <property type="entry name" value="ER"/>
</dbReference>
<sequence length="321" mass="33634">MRAMRYHEFGGPECIREDVAERPKPAADEILVELAAAGVNPADWQLGAGYARSLFHLPLPFTPGMDFAGVVREIGSNVTVLAVGARVFGAALIARSGTYAEFVTVPAAMAVHVPANISLHLAAAVPLAALTAWEATLGAVGANVRAGQRVLIQGGSGGTGTFAIQFAKQRGAWVIATSSKRNHDLLRSLGADEVIDYSAARFEDVVDPVDAVIDLVGGDVTLRSIPLIRKGGVLASVAPSPDTMASGESVAARHGIRLSFVNMSTNRDRDALTEIARQLETGALHVIVSKTYPLAQAAEALMESRTGHVRGKIVLAMGSPE</sequence>
<reference evidence="3" key="1">
    <citation type="submission" date="2020-10" db="EMBL/GenBank/DDBJ databases">
        <title>Phylogeny of dyella-like bacteria.</title>
        <authorList>
            <person name="Fu J."/>
        </authorList>
    </citation>
    <scope>NUCLEOTIDE SEQUENCE</scope>
    <source>
        <strain evidence="3">DHOC52</strain>
    </source>
</reference>
<organism evidence="3 4">
    <name type="scientific">Dyella flava</name>
    <dbReference type="NCBI Taxonomy" id="1920170"/>
    <lineage>
        <taxon>Bacteria</taxon>
        <taxon>Pseudomonadati</taxon>
        <taxon>Pseudomonadota</taxon>
        <taxon>Gammaproteobacteria</taxon>
        <taxon>Lysobacterales</taxon>
        <taxon>Rhodanobacteraceae</taxon>
        <taxon>Dyella</taxon>
    </lineage>
</organism>
<evidence type="ECO:0000256" key="1">
    <source>
        <dbReference type="ARBA" id="ARBA00023002"/>
    </source>
</evidence>
<dbReference type="SUPFAM" id="SSF51735">
    <property type="entry name" value="NAD(P)-binding Rossmann-fold domains"/>
    <property type="match status" value="1"/>
</dbReference>
<dbReference type="PANTHER" id="PTHR11695:SF294">
    <property type="entry name" value="RETICULON-4-INTERACTING PROTEIN 1, MITOCHONDRIAL"/>
    <property type="match status" value="1"/>
</dbReference>
<dbReference type="SMART" id="SM00829">
    <property type="entry name" value="PKS_ER"/>
    <property type="match status" value="1"/>
</dbReference>
<dbReference type="InterPro" id="IPR050700">
    <property type="entry name" value="YIM1/Zinc_Alcohol_DH_Fams"/>
</dbReference>
<dbReference type="RefSeq" id="WP_204678829.1">
    <property type="nucleotide sequence ID" value="NZ_BSNR01000009.1"/>
</dbReference>
<dbReference type="Proteomes" id="UP001430149">
    <property type="component" value="Unassembled WGS sequence"/>
</dbReference>
<dbReference type="InterPro" id="IPR011032">
    <property type="entry name" value="GroES-like_sf"/>
</dbReference>
<dbReference type="InterPro" id="IPR013154">
    <property type="entry name" value="ADH-like_N"/>
</dbReference>
<dbReference type="EMBL" id="JADIKE010000019">
    <property type="protein sequence ID" value="MBM7124014.1"/>
    <property type="molecule type" value="Genomic_DNA"/>
</dbReference>
<dbReference type="InterPro" id="IPR002364">
    <property type="entry name" value="Quin_OxRdtase/zeta-crystal_CS"/>
</dbReference>
<evidence type="ECO:0000313" key="3">
    <source>
        <dbReference type="EMBL" id="MBM7124014.1"/>
    </source>
</evidence>
<dbReference type="PROSITE" id="PS01162">
    <property type="entry name" value="QOR_ZETA_CRYSTAL"/>
    <property type="match status" value="1"/>
</dbReference>
<gene>
    <name evidence="3" type="ORF">ISP19_01360</name>
</gene>
<name>A0ABS2JYS0_9GAMM</name>
<protein>
    <submittedName>
        <fullName evidence="3">NADP-dependent oxidoreductase</fullName>
    </submittedName>
</protein>
<proteinExistence type="predicted"/>
<dbReference type="PANTHER" id="PTHR11695">
    <property type="entry name" value="ALCOHOL DEHYDROGENASE RELATED"/>
    <property type="match status" value="1"/>
</dbReference>
<keyword evidence="4" id="KW-1185">Reference proteome</keyword>
<dbReference type="InterPro" id="IPR036291">
    <property type="entry name" value="NAD(P)-bd_dom_sf"/>
</dbReference>
<keyword evidence="1" id="KW-0560">Oxidoreductase</keyword>